<evidence type="ECO:0000256" key="4">
    <source>
        <dbReference type="ARBA" id="ARBA00025742"/>
    </source>
</evidence>
<keyword evidence="2" id="KW-0378">Hydrolase</keyword>
<dbReference type="InterPro" id="IPR050884">
    <property type="entry name" value="CNP_phosphodiesterase-III"/>
</dbReference>
<organism evidence="6 7">
    <name type="scientific">Micavibrio aeruginosavorus</name>
    <dbReference type="NCBI Taxonomy" id="349221"/>
    <lineage>
        <taxon>Bacteria</taxon>
        <taxon>Pseudomonadati</taxon>
        <taxon>Bdellovibrionota</taxon>
        <taxon>Bdellovibrionia</taxon>
        <taxon>Bdellovibrionales</taxon>
        <taxon>Pseudobdellovibrionaceae</taxon>
        <taxon>Micavibrio</taxon>
    </lineage>
</organism>
<evidence type="ECO:0000256" key="1">
    <source>
        <dbReference type="ARBA" id="ARBA00022723"/>
    </source>
</evidence>
<evidence type="ECO:0000259" key="5">
    <source>
        <dbReference type="Pfam" id="PF00149"/>
    </source>
</evidence>
<sequence>MSIILHASDLHFGKADPVVVEAFYKEIECQRPDLVILSGDFTQIGSVQEFKMARDFIARITAPVFVVPGNHDIPRYDYGQRFFDPMHRYRKYISPMQDIVHEDKDCFVVGINTARPIVPHWNWANGMISQDQIQFVHNQFRHADNGKVRIFVCHHPLVNMKNAPIDTVVWGSTEILRVLEEQQVDIVLTGHIHHASIVPGEEGKGPVLIGASSATSTRLRSQSNGYNILRILPDRIEIELIHWNGLIHTVFESLVIARNIELQDNIMLNSETT</sequence>
<dbReference type="Proteomes" id="UP000249417">
    <property type="component" value="Unassembled WGS sequence"/>
</dbReference>
<dbReference type="GO" id="GO:0016787">
    <property type="term" value="F:hydrolase activity"/>
    <property type="evidence" value="ECO:0007669"/>
    <property type="project" value="UniProtKB-KW"/>
</dbReference>
<evidence type="ECO:0000256" key="3">
    <source>
        <dbReference type="ARBA" id="ARBA00023004"/>
    </source>
</evidence>
<dbReference type="PANTHER" id="PTHR42988:SF2">
    <property type="entry name" value="CYCLIC NUCLEOTIDE PHOSPHODIESTERASE CBUA0032-RELATED"/>
    <property type="match status" value="1"/>
</dbReference>
<keyword evidence="3" id="KW-0408">Iron</keyword>
<comment type="caution">
    <text evidence="6">The sequence shown here is derived from an EMBL/GenBank/DDBJ whole genome shotgun (WGS) entry which is preliminary data.</text>
</comment>
<gene>
    <name evidence="6" type="ORF">DI551_12385</name>
</gene>
<dbReference type="InterPro" id="IPR004843">
    <property type="entry name" value="Calcineurin-like_PHP"/>
</dbReference>
<comment type="similarity">
    <text evidence="4">Belongs to the cyclic nucleotide phosphodiesterase class-III family.</text>
</comment>
<proteinExistence type="inferred from homology"/>
<dbReference type="GO" id="GO:0046872">
    <property type="term" value="F:metal ion binding"/>
    <property type="evidence" value="ECO:0007669"/>
    <property type="project" value="UniProtKB-KW"/>
</dbReference>
<evidence type="ECO:0000256" key="2">
    <source>
        <dbReference type="ARBA" id="ARBA00022801"/>
    </source>
</evidence>
<dbReference type="Gene3D" id="3.60.21.10">
    <property type="match status" value="1"/>
</dbReference>
<evidence type="ECO:0000313" key="7">
    <source>
        <dbReference type="Proteomes" id="UP000249417"/>
    </source>
</evidence>
<keyword evidence="1" id="KW-0479">Metal-binding</keyword>
<dbReference type="SUPFAM" id="SSF56300">
    <property type="entry name" value="Metallo-dependent phosphatases"/>
    <property type="match status" value="1"/>
</dbReference>
<reference evidence="6 7" key="1">
    <citation type="submission" date="2017-08" db="EMBL/GenBank/DDBJ databases">
        <title>Infants hospitalized years apart are colonized by the same room-sourced microbial strains.</title>
        <authorList>
            <person name="Brooks B."/>
            <person name="Olm M.R."/>
            <person name="Firek B.A."/>
            <person name="Baker R."/>
            <person name="Thomas B.C."/>
            <person name="Morowitz M.J."/>
            <person name="Banfield J.F."/>
        </authorList>
    </citation>
    <scope>NUCLEOTIDE SEQUENCE [LARGE SCALE GENOMIC DNA]</scope>
    <source>
        <strain evidence="6">S2_005_002_R2_29</strain>
    </source>
</reference>
<dbReference type="Pfam" id="PF00149">
    <property type="entry name" value="Metallophos"/>
    <property type="match status" value="1"/>
</dbReference>
<evidence type="ECO:0000313" key="6">
    <source>
        <dbReference type="EMBL" id="PZQ43303.1"/>
    </source>
</evidence>
<dbReference type="PANTHER" id="PTHR42988">
    <property type="entry name" value="PHOSPHOHYDROLASE"/>
    <property type="match status" value="1"/>
</dbReference>
<dbReference type="EMBL" id="QFQB01000166">
    <property type="protein sequence ID" value="PZQ43303.1"/>
    <property type="molecule type" value="Genomic_DNA"/>
</dbReference>
<feature type="domain" description="Calcineurin-like phosphoesterase" evidence="5">
    <location>
        <begin position="4"/>
        <end position="194"/>
    </location>
</feature>
<protein>
    <recommendedName>
        <fullName evidence="5">Calcineurin-like phosphoesterase domain-containing protein</fullName>
    </recommendedName>
</protein>
<accession>A0A2W5PL60</accession>
<dbReference type="AlphaFoldDB" id="A0A2W5PL60"/>
<name>A0A2W5PL60_9BACT</name>
<dbReference type="InterPro" id="IPR029052">
    <property type="entry name" value="Metallo-depent_PP-like"/>
</dbReference>